<organism evidence="5 6">
    <name type="scientific">Marivirga lumbricoides</name>
    <dbReference type="NCBI Taxonomy" id="1046115"/>
    <lineage>
        <taxon>Bacteria</taxon>
        <taxon>Pseudomonadati</taxon>
        <taxon>Bacteroidota</taxon>
        <taxon>Cytophagia</taxon>
        <taxon>Cytophagales</taxon>
        <taxon>Marivirgaceae</taxon>
        <taxon>Marivirga</taxon>
    </lineage>
</organism>
<name>A0ABQ1MNI8_9BACT</name>
<dbReference type="PANTHER" id="PTHR43181:SF1">
    <property type="entry name" value="2-C-METHYL-D-ERYTHRITOL 2,4-CYCLODIPHOSPHATE SYNTHASE, CHLOROPLASTIC"/>
    <property type="match status" value="1"/>
</dbReference>
<feature type="binding site" evidence="2">
    <location>
        <position position="10"/>
    </location>
    <ligand>
        <name>a divalent metal cation</name>
        <dbReference type="ChEBI" id="CHEBI:60240"/>
    </ligand>
</feature>
<evidence type="ECO:0000259" key="4">
    <source>
        <dbReference type="Pfam" id="PF02542"/>
    </source>
</evidence>
<evidence type="ECO:0000256" key="1">
    <source>
        <dbReference type="ARBA" id="ARBA00023229"/>
    </source>
</evidence>
<gene>
    <name evidence="2 5" type="primary">ispF</name>
    <name evidence="5" type="ORF">GCM10011506_29530</name>
</gene>
<feature type="binding site" evidence="2">
    <location>
        <begin position="134"/>
        <end position="137"/>
    </location>
    <ligand>
        <name>4-CDP-2-C-methyl-D-erythritol 2-phosphate</name>
        <dbReference type="ChEBI" id="CHEBI:57919"/>
    </ligand>
</feature>
<comment type="cofactor">
    <cofactor evidence="2">
        <name>a divalent metal cation</name>
        <dbReference type="ChEBI" id="CHEBI:60240"/>
    </cofactor>
    <text evidence="2">Binds 1 divalent metal cation per subunit.</text>
</comment>
<dbReference type="Gene3D" id="3.30.1330.50">
    <property type="entry name" value="2-C-methyl-D-erythritol 2,4-cyclodiphosphate synthase"/>
    <property type="match status" value="1"/>
</dbReference>
<reference evidence="6" key="1">
    <citation type="journal article" date="2019" name="Int. J. Syst. Evol. Microbiol.">
        <title>The Global Catalogue of Microorganisms (GCM) 10K type strain sequencing project: providing services to taxonomists for standard genome sequencing and annotation.</title>
        <authorList>
            <consortium name="The Broad Institute Genomics Platform"/>
            <consortium name="The Broad Institute Genome Sequencing Center for Infectious Disease"/>
            <person name="Wu L."/>
            <person name="Ma J."/>
        </authorList>
    </citation>
    <scope>NUCLEOTIDE SEQUENCE [LARGE SCALE GENOMIC DNA]</scope>
    <source>
        <strain evidence="6">CGMCC 1.10832</strain>
    </source>
</reference>
<comment type="function">
    <text evidence="2">Involved in the biosynthesis of isopentenyl diphosphate (IPP) and dimethylallyl diphosphate (DMAPP), two major building blocks of isoprenoid compounds. Catalyzes the conversion of 4-diphosphocytidyl-2-C-methyl-D-erythritol 2-phosphate (CDP-ME2P) to 2-C-methyl-D-erythritol 2,4-cyclodiphosphate (ME-CPP) with a corresponding release of cytidine 5-monophosphate (CMP).</text>
</comment>
<dbReference type="Pfam" id="PF02542">
    <property type="entry name" value="YgbB"/>
    <property type="match status" value="1"/>
</dbReference>
<dbReference type="EMBL" id="BMEC01000009">
    <property type="protein sequence ID" value="GGC42060.1"/>
    <property type="molecule type" value="Genomic_DNA"/>
</dbReference>
<feature type="site" description="Transition state stabilizer" evidence="2">
    <location>
        <position position="36"/>
    </location>
</feature>
<comment type="similarity">
    <text evidence="2 3">Belongs to the IspF family.</text>
</comment>
<keyword evidence="2" id="KW-0479">Metal-binding</keyword>
<feature type="binding site" evidence="2">
    <location>
        <begin position="58"/>
        <end position="60"/>
    </location>
    <ligand>
        <name>4-CDP-2-C-methyl-D-erythritol 2-phosphate</name>
        <dbReference type="ChEBI" id="CHEBI:57919"/>
    </ligand>
</feature>
<feature type="domain" description="2-C-methyl-D-erythritol 2,4-cyclodiphosphate synthase" evidence="4">
    <location>
        <begin position="3"/>
        <end position="156"/>
    </location>
</feature>
<comment type="subunit">
    <text evidence="2">Homotrimer.</text>
</comment>
<comment type="pathway">
    <text evidence="2">Isoprenoid biosynthesis; isopentenyl diphosphate biosynthesis via DXP pathway; isopentenyl diphosphate from 1-deoxy-D-xylulose 5-phosphate: step 4/6.</text>
</comment>
<dbReference type="RefSeq" id="WP_188464814.1">
    <property type="nucleotide sequence ID" value="NZ_BAABHU010000009.1"/>
</dbReference>
<feature type="binding site" evidence="2">
    <location>
        <begin position="36"/>
        <end position="37"/>
    </location>
    <ligand>
        <name>4-CDP-2-C-methyl-D-erythritol 2-phosphate</name>
        <dbReference type="ChEBI" id="CHEBI:57919"/>
    </ligand>
</feature>
<keyword evidence="2 3" id="KW-0456">Lyase</keyword>
<dbReference type="CDD" id="cd00554">
    <property type="entry name" value="MECDP_synthase"/>
    <property type="match status" value="1"/>
</dbReference>
<dbReference type="Proteomes" id="UP000636010">
    <property type="component" value="Unassembled WGS sequence"/>
</dbReference>
<protein>
    <recommendedName>
        <fullName evidence="2 3">2-C-methyl-D-erythritol 2,4-cyclodiphosphate synthase</fullName>
        <shortName evidence="2">MECDP-synthase</shortName>
        <shortName evidence="2">MECPP-synthase</shortName>
        <shortName evidence="2">MECPS</shortName>
        <ecNumber evidence="2 3">4.6.1.12</ecNumber>
    </recommendedName>
</protein>
<comment type="caution">
    <text evidence="2">Lacks conserved residue(s) required for the propagation of feature annotation.</text>
</comment>
<comment type="catalytic activity">
    <reaction evidence="2 3">
        <text>4-CDP-2-C-methyl-D-erythritol 2-phosphate = 2-C-methyl-D-erythritol 2,4-cyclic diphosphate + CMP</text>
        <dbReference type="Rhea" id="RHEA:23864"/>
        <dbReference type="ChEBI" id="CHEBI:57919"/>
        <dbReference type="ChEBI" id="CHEBI:58483"/>
        <dbReference type="ChEBI" id="CHEBI:60377"/>
        <dbReference type="EC" id="4.6.1.12"/>
    </reaction>
</comment>
<evidence type="ECO:0000256" key="2">
    <source>
        <dbReference type="HAMAP-Rule" id="MF_00107"/>
    </source>
</evidence>
<dbReference type="SUPFAM" id="SSF69765">
    <property type="entry name" value="IpsF-like"/>
    <property type="match status" value="1"/>
</dbReference>
<sequence length="171" mass="18903">MNIRVGYGYDVHQLADGEEFWLGGIKLDYHKGAVGHSDADVLIHVICDALLGAANLRDIGYHFSDTDPQFKGIDSKILLKKTVELIRSKGYEIGNIDVTVALQKPKINPHIPEMKACLTKVMHIKADDLSIKATTTEKLGFVGREEGVDAHAVVLIYKVENSTDIKNQYAN</sequence>
<dbReference type="PANTHER" id="PTHR43181">
    <property type="entry name" value="2-C-METHYL-D-ERYTHRITOL 2,4-CYCLODIPHOSPHATE SYNTHASE, CHLOROPLASTIC"/>
    <property type="match status" value="1"/>
</dbReference>
<comment type="caution">
    <text evidence="5">The sequence shown here is derived from an EMBL/GenBank/DDBJ whole genome shotgun (WGS) entry which is preliminary data.</text>
</comment>
<dbReference type="InterPro" id="IPR003526">
    <property type="entry name" value="MECDP_synthase"/>
</dbReference>
<feature type="binding site" evidence="2">
    <location>
        <position position="44"/>
    </location>
    <ligand>
        <name>a divalent metal cation</name>
        <dbReference type="ChEBI" id="CHEBI:60240"/>
    </ligand>
</feature>
<proteinExistence type="inferred from homology"/>
<feature type="binding site" evidence="2">
    <location>
        <position position="141"/>
    </location>
    <ligand>
        <name>4-CDP-2-C-methyl-D-erythritol 2-phosphate</name>
        <dbReference type="ChEBI" id="CHEBI:57919"/>
    </ligand>
</feature>
<evidence type="ECO:0000313" key="5">
    <source>
        <dbReference type="EMBL" id="GGC42060.1"/>
    </source>
</evidence>
<feature type="binding site" evidence="2">
    <location>
        <begin position="63"/>
        <end position="67"/>
    </location>
    <ligand>
        <name>4-CDP-2-C-methyl-D-erythritol 2-phosphate</name>
        <dbReference type="ChEBI" id="CHEBI:57919"/>
    </ligand>
</feature>
<dbReference type="NCBIfam" id="TIGR00151">
    <property type="entry name" value="ispF"/>
    <property type="match status" value="1"/>
</dbReference>
<evidence type="ECO:0000313" key="6">
    <source>
        <dbReference type="Proteomes" id="UP000636010"/>
    </source>
</evidence>
<dbReference type="InterPro" id="IPR036571">
    <property type="entry name" value="MECDP_synthase_sf"/>
</dbReference>
<feature type="binding site" evidence="2">
    <location>
        <position position="144"/>
    </location>
    <ligand>
        <name>4-CDP-2-C-methyl-D-erythritol 2-phosphate</name>
        <dbReference type="ChEBI" id="CHEBI:57919"/>
    </ligand>
</feature>
<evidence type="ECO:0000256" key="3">
    <source>
        <dbReference type="RuleBase" id="RU004395"/>
    </source>
</evidence>
<feature type="binding site" evidence="2">
    <location>
        <position position="12"/>
    </location>
    <ligand>
        <name>a divalent metal cation</name>
        <dbReference type="ChEBI" id="CHEBI:60240"/>
    </ligand>
</feature>
<keyword evidence="6" id="KW-1185">Reference proteome</keyword>
<feature type="binding site" evidence="2">
    <location>
        <begin position="10"/>
        <end position="12"/>
    </location>
    <ligand>
        <name>4-CDP-2-C-methyl-D-erythritol 2-phosphate</name>
        <dbReference type="ChEBI" id="CHEBI:57919"/>
    </ligand>
</feature>
<dbReference type="HAMAP" id="MF_00107">
    <property type="entry name" value="IspF"/>
    <property type="match status" value="1"/>
</dbReference>
<feature type="site" description="Transition state stabilizer" evidence="2">
    <location>
        <position position="135"/>
    </location>
</feature>
<keyword evidence="1 2" id="KW-0414">Isoprene biosynthesis</keyword>
<dbReference type="EC" id="4.6.1.12" evidence="2 3"/>
<accession>A0ABQ1MNI8</accession>